<keyword evidence="2" id="KW-0229">DNA integration</keyword>
<dbReference type="Gene3D" id="1.10.150.130">
    <property type="match status" value="1"/>
</dbReference>
<accession>A0A853IJX2</accession>
<dbReference type="InterPro" id="IPR050808">
    <property type="entry name" value="Phage_Integrase"/>
</dbReference>
<evidence type="ECO:0000256" key="3">
    <source>
        <dbReference type="ARBA" id="ARBA00023125"/>
    </source>
</evidence>
<evidence type="ECO:0008006" key="6">
    <source>
        <dbReference type="Google" id="ProtNLM"/>
    </source>
</evidence>
<evidence type="ECO:0000313" key="4">
    <source>
        <dbReference type="EMBL" id="NZA00592.1"/>
    </source>
</evidence>
<dbReference type="SUPFAM" id="SSF56349">
    <property type="entry name" value="DNA breaking-rejoining enzymes"/>
    <property type="match status" value="1"/>
</dbReference>
<evidence type="ECO:0000313" key="5">
    <source>
        <dbReference type="Proteomes" id="UP000589716"/>
    </source>
</evidence>
<comment type="similarity">
    <text evidence="1">Belongs to the 'phage' integrase family.</text>
</comment>
<dbReference type="InterPro" id="IPR010998">
    <property type="entry name" value="Integrase_recombinase_N"/>
</dbReference>
<organism evidence="4 5">
    <name type="scientific">Ottowia beijingensis</name>
    <dbReference type="NCBI Taxonomy" id="1207057"/>
    <lineage>
        <taxon>Bacteria</taxon>
        <taxon>Pseudomonadati</taxon>
        <taxon>Pseudomonadota</taxon>
        <taxon>Betaproteobacteria</taxon>
        <taxon>Burkholderiales</taxon>
        <taxon>Comamonadaceae</taxon>
        <taxon>Ottowia</taxon>
    </lineage>
</organism>
<comment type="caution">
    <text evidence="4">The sequence shown here is derived from an EMBL/GenBank/DDBJ whole genome shotgun (WGS) entry which is preliminary data.</text>
</comment>
<dbReference type="InterPro" id="IPR011010">
    <property type="entry name" value="DNA_brk_join_enz"/>
</dbReference>
<keyword evidence="3" id="KW-0238">DNA-binding</keyword>
<reference evidence="4 5" key="1">
    <citation type="submission" date="2020-07" db="EMBL/GenBank/DDBJ databases">
        <authorList>
            <person name="Maaloum M."/>
        </authorList>
    </citation>
    <scope>NUCLEOTIDE SEQUENCE [LARGE SCALE GENOMIC DNA]</scope>
    <source>
        <strain evidence="4 5">GCS-AN-3</strain>
    </source>
</reference>
<dbReference type="Proteomes" id="UP000589716">
    <property type="component" value="Unassembled WGS sequence"/>
</dbReference>
<dbReference type="AlphaFoldDB" id="A0A853IJX2"/>
<dbReference type="EMBL" id="JACCKX010000001">
    <property type="protein sequence ID" value="NZA00592.1"/>
    <property type="molecule type" value="Genomic_DNA"/>
</dbReference>
<dbReference type="GO" id="GO:0015074">
    <property type="term" value="P:DNA integration"/>
    <property type="evidence" value="ECO:0007669"/>
    <property type="project" value="UniProtKB-KW"/>
</dbReference>
<dbReference type="PANTHER" id="PTHR30629:SF2">
    <property type="entry name" value="PROPHAGE INTEGRASE INTS-RELATED"/>
    <property type="match status" value="1"/>
</dbReference>
<dbReference type="GO" id="GO:0003677">
    <property type="term" value="F:DNA binding"/>
    <property type="evidence" value="ECO:0007669"/>
    <property type="project" value="UniProtKB-KW"/>
</dbReference>
<evidence type="ECO:0000256" key="1">
    <source>
        <dbReference type="ARBA" id="ARBA00008857"/>
    </source>
</evidence>
<gene>
    <name evidence="4" type="ORF">H0I39_00190</name>
</gene>
<dbReference type="PANTHER" id="PTHR30629">
    <property type="entry name" value="PROPHAGE INTEGRASE"/>
    <property type="match status" value="1"/>
</dbReference>
<keyword evidence="5" id="KW-1185">Reference proteome</keyword>
<protein>
    <recommendedName>
        <fullName evidence="6">Core-binding (CB) domain-containing protein</fullName>
    </recommendedName>
</protein>
<dbReference type="RefSeq" id="WP_180549160.1">
    <property type="nucleotide sequence ID" value="NZ_JACCKX010000001.1"/>
</dbReference>
<sequence length="266" mass="28865">MTDLRAHLEAEQRAIERERMAADEAERQARTEATRGTLRALLAGYTSGLERAEKVDWKDAESILRLHVLEPFPELADRKAAEIKPAELRPVLARLVDAKKGRTAGKARSYLHAAYAAAIRADFDPDAPQSLCGFRIESNPVAAMPSMAHYNKAGQRVLSEAELQAYMARLSGLSTMTRLALELDLMLGGQRPTQLLRVTSADVDVTADPGKSCCSMARARASRRGCTCSRWSAALGKLRIPLMADSDSIPIADSVPGDGGHVARVS</sequence>
<proteinExistence type="inferred from homology"/>
<evidence type="ECO:0000256" key="2">
    <source>
        <dbReference type="ARBA" id="ARBA00022908"/>
    </source>
</evidence>
<name>A0A853IJX2_9BURK</name>